<organism evidence="1 2">
    <name type="scientific">Paenibacillus urinalis</name>
    <dbReference type="NCBI Taxonomy" id="521520"/>
    <lineage>
        <taxon>Bacteria</taxon>
        <taxon>Bacillati</taxon>
        <taxon>Bacillota</taxon>
        <taxon>Bacilli</taxon>
        <taxon>Bacillales</taxon>
        <taxon>Paenibacillaceae</taxon>
        <taxon>Paenibacillus</taxon>
    </lineage>
</organism>
<name>A0ABY7XH69_9BACL</name>
<proteinExistence type="predicted"/>
<sequence>MDYFEGSGIWESEVIDLGDNVSKIDRFDAVSGGSGKIGVSVATSKDGIQFGEHVSIDTVQLERYIKVRLALTGFREIVAMANASAPEFDTGEIQRSGSTLELKSSNEDIGLIRRTPVKQLEYSNEEVILYSYRTVNKFLLRSHE</sequence>
<protein>
    <submittedName>
        <fullName evidence="1">Uncharacterized protein</fullName>
    </submittedName>
</protein>
<accession>A0ABY7XH69</accession>
<keyword evidence="1" id="KW-0614">Plasmid</keyword>
<dbReference type="Proteomes" id="UP001221519">
    <property type="component" value="Plasmid unnamed1"/>
</dbReference>
<evidence type="ECO:0000313" key="1">
    <source>
        <dbReference type="EMBL" id="WDI05104.1"/>
    </source>
</evidence>
<dbReference type="RefSeq" id="WP_274338698.1">
    <property type="nucleotide sequence ID" value="NZ_CP118109.1"/>
</dbReference>
<gene>
    <name evidence="1" type="ORF">PUW25_26400</name>
</gene>
<geneLocation type="plasmid" evidence="1 2">
    <name>unnamed1</name>
</geneLocation>
<keyword evidence="2" id="KW-1185">Reference proteome</keyword>
<reference evidence="1 2" key="1">
    <citation type="submission" date="2023-02" db="EMBL/GenBank/DDBJ databases">
        <title>Pathogen: clinical or host-associated sample.</title>
        <authorList>
            <person name="Hergert J."/>
            <person name="Casey R."/>
            <person name="Wagner J."/>
            <person name="Young E.L."/>
            <person name="Oakeson K.F."/>
        </authorList>
    </citation>
    <scope>NUCLEOTIDE SEQUENCE [LARGE SCALE GENOMIC DNA]</scope>
    <source>
        <strain evidence="1 2">2022CK-00829</strain>
        <plasmid evidence="1 2">unnamed1</plasmid>
    </source>
</reference>
<dbReference type="EMBL" id="CP118109">
    <property type="protein sequence ID" value="WDI05104.1"/>
    <property type="molecule type" value="Genomic_DNA"/>
</dbReference>
<evidence type="ECO:0000313" key="2">
    <source>
        <dbReference type="Proteomes" id="UP001221519"/>
    </source>
</evidence>